<evidence type="ECO:0000259" key="1">
    <source>
        <dbReference type="Pfam" id="PF19081"/>
    </source>
</evidence>
<keyword evidence="3" id="KW-1185">Reference proteome</keyword>
<evidence type="ECO:0000313" key="3">
    <source>
        <dbReference type="Proteomes" id="UP001560573"/>
    </source>
</evidence>
<dbReference type="RefSeq" id="WP_369332768.1">
    <property type="nucleotide sequence ID" value="NZ_JAULBC010000029.1"/>
</dbReference>
<name>A0ABV3ZN77_9BACT</name>
<sequence>IAMTPVCEGSDQLLTATSTTAGVTYNWSGPTPLVVNNNEATIKAATIASNGSYSVSATLNTCTSKSATVNVAINPMPVVPTIAMTPVCEGSDQLLTATSTTAGVTYNWSGPTPLVVNNDKATIKAATAASNGSYSVSATLNTCTSQSAAVDVAINPMPVVPTIAMTPVCEGSDQLLTATSTTAGVTYNWSGPTPL</sequence>
<dbReference type="Gene3D" id="2.60.40.10">
    <property type="entry name" value="Immunoglobulins"/>
    <property type="match status" value="2"/>
</dbReference>
<feature type="non-terminal residue" evidence="2">
    <location>
        <position position="1"/>
    </location>
</feature>
<gene>
    <name evidence="2" type="ORF">QTN47_27835</name>
</gene>
<reference evidence="2 3" key="1">
    <citation type="submission" date="2023-07" db="EMBL/GenBank/DDBJ databases">
        <authorList>
            <person name="Lian W.-H."/>
        </authorList>
    </citation>
    <scope>NUCLEOTIDE SEQUENCE [LARGE SCALE GENOMIC DNA]</scope>
    <source>
        <strain evidence="2 3">SYSU DXS3180</strain>
    </source>
</reference>
<dbReference type="EMBL" id="JAULBC010000029">
    <property type="protein sequence ID" value="MEX6691352.1"/>
    <property type="molecule type" value="Genomic_DNA"/>
</dbReference>
<dbReference type="Pfam" id="PF19081">
    <property type="entry name" value="Ig_7"/>
    <property type="match status" value="2"/>
</dbReference>
<organism evidence="2 3">
    <name type="scientific">Danxiaibacter flavus</name>
    <dbReference type="NCBI Taxonomy" id="3049108"/>
    <lineage>
        <taxon>Bacteria</taxon>
        <taxon>Pseudomonadati</taxon>
        <taxon>Bacteroidota</taxon>
        <taxon>Chitinophagia</taxon>
        <taxon>Chitinophagales</taxon>
        <taxon>Chitinophagaceae</taxon>
        <taxon>Danxiaibacter</taxon>
    </lineage>
</organism>
<comment type="caution">
    <text evidence="2">The sequence shown here is derived from an EMBL/GenBank/DDBJ whole genome shotgun (WGS) entry which is preliminary data.</text>
</comment>
<dbReference type="Proteomes" id="UP001560573">
    <property type="component" value="Unassembled WGS sequence"/>
</dbReference>
<feature type="domain" description="Ig-like" evidence="1">
    <location>
        <begin position="77"/>
        <end position="156"/>
    </location>
</feature>
<feature type="non-terminal residue" evidence="2">
    <location>
        <position position="195"/>
    </location>
</feature>
<dbReference type="InterPro" id="IPR013783">
    <property type="entry name" value="Ig-like_fold"/>
</dbReference>
<evidence type="ECO:0000313" key="2">
    <source>
        <dbReference type="EMBL" id="MEX6691352.1"/>
    </source>
</evidence>
<protein>
    <recommendedName>
        <fullName evidence="1">Ig-like domain-containing protein</fullName>
    </recommendedName>
</protein>
<proteinExistence type="predicted"/>
<accession>A0ABV3ZN77</accession>
<dbReference type="InterPro" id="IPR044023">
    <property type="entry name" value="Ig_7"/>
</dbReference>
<feature type="domain" description="Ig-like" evidence="1">
    <location>
        <begin position="4"/>
        <end position="75"/>
    </location>
</feature>